<dbReference type="RefSeq" id="WP_092647375.1">
    <property type="nucleotide sequence ID" value="NZ_FNPX01000017.1"/>
</dbReference>
<evidence type="ECO:0000313" key="2">
    <source>
        <dbReference type="EMBL" id="SDZ49613.1"/>
    </source>
</evidence>
<dbReference type="Pfam" id="PF13403">
    <property type="entry name" value="Hint_2"/>
    <property type="match status" value="1"/>
</dbReference>
<organism evidence="2 3">
    <name type="scientific">Jannaschia faecimaris</name>
    <dbReference type="NCBI Taxonomy" id="1244108"/>
    <lineage>
        <taxon>Bacteria</taxon>
        <taxon>Pseudomonadati</taxon>
        <taxon>Pseudomonadota</taxon>
        <taxon>Alphaproteobacteria</taxon>
        <taxon>Rhodobacterales</taxon>
        <taxon>Roseobacteraceae</taxon>
        <taxon>Jannaschia</taxon>
    </lineage>
</organism>
<keyword evidence="3" id="KW-1185">Reference proteome</keyword>
<name>A0A1H3TH52_9RHOB</name>
<gene>
    <name evidence="2" type="ORF">SAMN05444004_11728</name>
</gene>
<dbReference type="SUPFAM" id="SSF51294">
    <property type="entry name" value="Hedgehog/intein (Hint) domain"/>
    <property type="match status" value="1"/>
</dbReference>
<dbReference type="AlphaFoldDB" id="A0A1H3TH52"/>
<dbReference type="InterPro" id="IPR036844">
    <property type="entry name" value="Hint_dom_sf"/>
</dbReference>
<protein>
    <submittedName>
        <fullName evidence="2">Hint domain-containing protein</fullName>
    </submittedName>
</protein>
<dbReference type="OrthoDB" id="7873527at2"/>
<evidence type="ECO:0000259" key="1">
    <source>
        <dbReference type="Pfam" id="PF13403"/>
    </source>
</evidence>
<dbReference type="InterPro" id="IPR028992">
    <property type="entry name" value="Hedgehog/Intein_dom"/>
</dbReference>
<reference evidence="3" key="1">
    <citation type="submission" date="2016-10" db="EMBL/GenBank/DDBJ databases">
        <authorList>
            <person name="Varghese N."/>
            <person name="Submissions S."/>
        </authorList>
    </citation>
    <scope>NUCLEOTIDE SEQUENCE [LARGE SCALE GENOMIC DNA]</scope>
    <source>
        <strain evidence="3">DSM 100420</strain>
    </source>
</reference>
<dbReference type="Proteomes" id="UP000198914">
    <property type="component" value="Unassembled WGS sequence"/>
</dbReference>
<sequence>MTVQLRQNAETLTAHAAACVNLRPVRGGIARGTVVLTGKGEVAVENLKVGDRVITRERGIAVIKAINSMASPACMIRADSLGLGRPERDTTVAYDQHVMLRDWRAETLFDCDVALVPARRLADGKQIAALGDTDFFRLDFGKPLTIYANGLEAPTGRTEAGVVEITDED</sequence>
<evidence type="ECO:0000313" key="3">
    <source>
        <dbReference type="Proteomes" id="UP000198914"/>
    </source>
</evidence>
<dbReference type="EMBL" id="FNPX01000017">
    <property type="protein sequence ID" value="SDZ49613.1"/>
    <property type="molecule type" value="Genomic_DNA"/>
</dbReference>
<accession>A0A1H3TH52</accession>
<proteinExistence type="predicted"/>
<dbReference type="STRING" id="1244108.SAMN05444004_11728"/>
<feature type="domain" description="Hedgehog/Intein (Hint)" evidence="1">
    <location>
        <begin position="30"/>
        <end position="153"/>
    </location>
</feature>